<gene>
    <name evidence="2" type="ORF">SGFS_053660</name>
</gene>
<keyword evidence="1" id="KW-0732">Signal</keyword>
<feature type="signal peptide" evidence="1">
    <location>
        <begin position="1"/>
        <end position="34"/>
    </location>
</feature>
<accession>A0ABM8HLA1</accession>
<evidence type="ECO:0008006" key="4">
    <source>
        <dbReference type="Google" id="ProtNLM"/>
    </source>
</evidence>
<reference evidence="2 3" key="2">
    <citation type="journal article" date="2023" name="ChemBioChem">
        <title>Acyltransferase Domain Exchange between Two Independent Type I Polyketide Synthases in the Same Producer Strain of Macrolide Antibiotics.</title>
        <authorList>
            <person name="Kudo F."/>
            <person name="Kishikawa K."/>
            <person name="Tsuboi K."/>
            <person name="Kido T."/>
            <person name="Usui T."/>
            <person name="Hashimoto J."/>
            <person name="Shin-Ya K."/>
            <person name="Miyanaga A."/>
            <person name="Eguchi T."/>
        </authorList>
    </citation>
    <scope>NUCLEOTIDE SEQUENCE [LARGE SCALE GENOMIC DNA]</scope>
    <source>
        <strain evidence="2 3">A-8890</strain>
    </source>
</reference>
<feature type="chain" id="PRO_5047316142" description="Secreted protein" evidence="1">
    <location>
        <begin position="35"/>
        <end position="116"/>
    </location>
</feature>
<proteinExistence type="predicted"/>
<protein>
    <recommendedName>
        <fullName evidence="4">Secreted protein</fullName>
    </recommendedName>
</protein>
<evidence type="ECO:0000313" key="2">
    <source>
        <dbReference type="EMBL" id="BBC34072.1"/>
    </source>
</evidence>
<sequence length="116" mass="12208">MSMLFMVKRNAKRLGVLTAMAVGPLMLAATPAFAATVYEGSDYAYNSGTTLYACDREQDGNGVYAEYWGSGSVHGTVWDGNGSSAGCGYATIGTLASFRVCEDDLGADTCSSRVYL</sequence>
<reference evidence="2 3" key="1">
    <citation type="journal article" date="2010" name="ChemBioChem">
        <title>Cloning and characterization of the biosynthetic gene cluster of 16-membered macrolide antibiotic FD-891: involvement of a dual functional cytochrome P450 monooxygenase catalyzing epoxidation and hydroxylation.</title>
        <authorList>
            <person name="Kudo F."/>
            <person name="Motegi A."/>
            <person name="Mizoue K."/>
            <person name="Eguchi T."/>
        </authorList>
    </citation>
    <scope>NUCLEOTIDE SEQUENCE [LARGE SCALE GENOMIC DNA]</scope>
    <source>
        <strain evidence="2 3">A-8890</strain>
    </source>
</reference>
<dbReference type="EMBL" id="AP018448">
    <property type="protein sequence ID" value="BBC34072.1"/>
    <property type="molecule type" value="Genomic_DNA"/>
</dbReference>
<organism evidence="2 3">
    <name type="scientific">Streptomyces graminofaciens</name>
    <dbReference type="NCBI Taxonomy" id="68212"/>
    <lineage>
        <taxon>Bacteria</taxon>
        <taxon>Bacillati</taxon>
        <taxon>Actinomycetota</taxon>
        <taxon>Actinomycetes</taxon>
        <taxon>Kitasatosporales</taxon>
        <taxon>Streptomycetaceae</taxon>
        <taxon>Streptomyces</taxon>
    </lineage>
</organism>
<evidence type="ECO:0000256" key="1">
    <source>
        <dbReference type="SAM" id="SignalP"/>
    </source>
</evidence>
<keyword evidence="3" id="KW-1185">Reference proteome</keyword>
<dbReference type="Proteomes" id="UP001321542">
    <property type="component" value="Chromosome"/>
</dbReference>
<dbReference type="RefSeq" id="WP_286253911.1">
    <property type="nucleotide sequence ID" value="NZ_AP018448.1"/>
</dbReference>
<evidence type="ECO:0000313" key="3">
    <source>
        <dbReference type="Proteomes" id="UP001321542"/>
    </source>
</evidence>
<name>A0ABM8HLA1_9ACTN</name>